<keyword evidence="3" id="KW-1185">Reference proteome</keyword>
<gene>
    <name evidence="2" type="ORF">SAMN05720469_10521</name>
</gene>
<evidence type="ECO:0000313" key="2">
    <source>
        <dbReference type="EMBL" id="SHK39216.1"/>
    </source>
</evidence>
<dbReference type="AlphaFoldDB" id="A0A1M6S3G7"/>
<organism evidence="2 3">
    <name type="scientific">Fibrobacter intestinalis</name>
    <dbReference type="NCBI Taxonomy" id="28122"/>
    <lineage>
        <taxon>Bacteria</taxon>
        <taxon>Pseudomonadati</taxon>
        <taxon>Fibrobacterota</taxon>
        <taxon>Fibrobacteria</taxon>
        <taxon>Fibrobacterales</taxon>
        <taxon>Fibrobacteraceae</taxon>
        <taxon>Fibrobacter</taxon>
    </lineage>
</organism>
<evidence type="ECO:0000313" key="3">
    <source>
        <dbReference type="Proteomes" id="UP000184275"/>
    </source>
</evidence>
<dbReference type="Proteomes" id="UP000184275">
    <property type="component" value="Unassembled WGS sequence"/>
</dbReference>
<protein>
    <submittedName>
        <fullName evidence="2">Uncharacterized protein</fullName>
    </submittedName>
</protein>
<proteinExistence type="predicted"/>
<dbReference type="PROSITE" id="PS51257">
    <property type="entry name" value="PROKAR_LIPOPROTEIN"/>
    <property type="match status" value="1"/>
</dbReference>
<feature type="chain" id="PRO_5012951929" evidence="1">
    <location>
        <begin position="18"/>
        <end position="509"/>
    </location>
</feature>
<accession>A0A1M6S3G7</accession>
<dbReference type="EMBL" id="FRAW01000005">
    <property type="protein sequence ID" value="SHK39216.1"/>
    <property type="molecule type" value="Genomic_DNA"/>
</dbReference>
<dbReference type="RefSeq" id="WP_073302877.1">
    <property type="nucleotide sequence ID" value="NZ_FRAW01000005.1"/>
</dbReference>
<feature type="signal peptide" evidence="1">
    <location>
        <begin position="1"/>
        <end position="17"/>
    </location>
</feature>
<name>A0A1M6S3G7_9BACT</name>
<reference evidence="3" key="1">
    <citation type="submission" date="2016-11" db="EMBL/GenBank/DDBJ databases">
        <authorList>
            <person name="Varghese N."/>
            <person name="Submissions S."/>
        </authorList>
    </citation>
    <scope>NUCLEOTIDE SEQUENCE [LARGE SCALE GENOMIC DNA]</scope>
    <source>
        <strain evidence="3">UWOS</strain>
    </source>
</reference>
<sequence length="509" mass="57754">MKFIVFLLAALFLAACSEDSVYFEPTDAETVSVQAYLTHLGDSSKNRLKTDTLLPSDSVIFLAIIEPSRSIRIHQFYWQIDSGEIRSEFSYRTNIPEPGKHIARFLLLDRFSDTLTDSVIFWTAPQPVLHTTRIVPQNNSQNLPFDSAISFAWNFTNENPLATTYYSFRLECGNQLFADTLLKSAQFIWQKKLPPLERCVWQVSARDDFGMDANDTIRSAFWTADSVNSQTGSAFFSLNLPLPEIGDSISFTLWDSSHSEISNFTVQKSQNQFCLQNLEPGPYRIFFKNPIYADYTSDTIPFSIQAQKITQIDNISIRDTVSPILLCEKCMNDSLSFADTLLFFFVESGFHIPSENIDVVIDGTPYETWELKNDTLRLFTAELSPSFIWHPLTISAKDRAGNFSQNDLYISPDRSCVQSLGDTLIEKDSSIVIPIANRCPHLQPKRFFWDIDEDGSWDGEASAESDFAQKKFSGTLFKKPANRIRVVILYESGARFENAFTLYVNGISG</sequence>
<evidence type="ECO:0000256" key="1">
    <source>
        <dbReference type="SAM" id="SignalP"/>
    </source>
</evidence>
<keyword evidence="1" id="KW-0732">Signal</keyword>